<protein>
    <submittedName>
        <fullName evidence="2">Uncharacterized protein</fullName>
    </submittedName>
</protein>
<feature type="region of interest" description="Disordered" evidence="1">
    <location>
        <begin position="24"/>
        <end position="49"/>
    </location>
</feature>
<comment type="caution">
    <text evidence="2">The sequence shown here is derived from an EMBL/GenBank/DDBJ whole genome shotgun (WGS) entry which is preliminary data.</text>
</comment>
<proteinExistence type="predicted"/>
<evidence type="ECO:0000313" key="2">
    <source>
        <dbReference type="EMBL" id="GBO05430.1"/>
    </source>
</evidence>
<accession>A0A4Y2U169</accession>
<evidence type="ECO:0000313" key="3">
    <source>
        <dbReference type="Proteomes" id="UP000499080"/>
    </source>
</evidence>
<evidence type="ECO:0000256" key="1">
    <source>
        <dbReference type="SAM" id="MobiDB-lite"/>
    </source>
</evidence>
<dbReference type="EMBL" id="BGPR01032079">
    <property type="protein sequence ID" value="GBO05430.1"/>
    <property type="molecule type" value="Genomic_DNA"/>
</dbReference>
<sequence>MGCHARPAHGVICCPQEANRGNSFSWRGPSPTLEARKEKVETQKGGKNSKGEQILGYLLIVNLVTSKENVAPRGFKTSKRGIKYECFAIRPLGMFRRFVYWIKKRQIRKIVSNFIRPQHFEYSYWSRDHFLDDEENQNFLKSN</sequence>
<feature type="compositionally biased region" description="Basic and acidic residues" evidence="1">
    <location>
        <begin position="34"/>
        <end position="44"/>
    </location>
</feature>
<gene>
    <name evidence="2" type="ORF">AVEN_17099_1</name>
</gene>
<dbReference type="AlphaFoldDB" id="A0A4Y2U169"/>
<reference evidence="2 3" key="1">
    <citation type="journal article" date="2019" name="Sci. Rep.">
        <title>Orb-weaving spider Araneus ventricosus genome elucidates the spidroin gene catalogue.</title>
        <authorList>
            <person name="Kono N."/>
            <person name="Nakamura H."/>
            <person name="Ohtoshi R."/>
            <person name="Moran D.A.P."/>
            <person name="Shinohara A."/>
            <person name="Yoshida Y."/>
            <person name="Fujiwara M."/>
            <person name="Mori M."/>
            <person name="Tomita M."/>
            <person name="Arakawa K."/>
        </authorList>
    </citation>
    <scope>NUCLEOTIDE SEQUENCE [LARGE SCALE GENOMIC DNA]</scope>
</reference>
<dbReference type="Proteomes" id="UP000499080">
    <property type="component" value="Unassembled WGS sequence"/>
</dbReference>
<name>A0A4Y2U169_ARAVE</name>
<keyword evidence="3" id="KW-1185">Reference proteome</keyword>
<organism evidence="2 3">
    <name type="scientific">Araneus ventricosus</name>
    <name type="common">Orbweaver spider</name>
    <name type="synonym">Epeira ventricosa</name>
    <dbReference type="NCBI Taxonomy" id="182803"/>
    <lineage>
        <taxon>Eukaryota</taxon>
        <taxon>Metazoa</taxon>
        <taxon>Ecdysozoa</taxon>
        <taxon>Arthropoda</taxon>
        <taxon>Chelicerata</taxon>
        <taxon>Arachnida</taxon>
        <taxon>Araneae</taxon>
        <taxon>Araneomorphae</taxon>
        <taxon>Entelegynae</taxon>
        <taxon>Araneoidea</taxon>
        <taxon>Araneidae</taxon>
        <taxon>Araneus</taxon>
    </lineage>
</organism>